<keyword evidence="10" id="KW-0472">Membrane</keyword>
<dbReference type="InterPro" id="IPR007315">
    <property type="entry name" value="PIG-V/Gpi18"/>
</dbReference>
<dbReference type="eggNOG" id="KOG2647">
    <property type="taxonomic scope" value="Eukaryota"/>
</dbReference>
<evidence type="ECO:0000256" key="7">
    <source>
        <dbReference type="ARBA" id="ARBA00022692"/>
    </source>
</evidence>
<dbReference type="PANTHER" id="PTHR12468:SF2">
    <property type="entry name" value="GPI MANNOSYLTRANSFERASE 2"/>
    <property type="match status" value="1"/>
</dbReference>
<dbReference type="GO" id="GO:0031501">
    <property type="term" value="C:mannosyltransferase complex"/>
    <property type="evidence" value="ECO:0007669"/>
    <property type="project" value="TreeGrafter"/>
</dbReference>
<keyword evidence="8 11" id="KW-0256">Endoplasmic reticulum</keyword>
<organism evidence="12 13">
    <name type="scientific">Morus notabilis</name>
    <dbReference type="NCBI Taxonomy" id="981085"/>
    <lineage>
        <taxon>Eukaryota</taxon>
        <taxon>Viridiplantae</taxon>
        <taxon>Streptophyta</taxon>
        <taxon>Embryophyta</taxon>
        <taxon>Tracheophyta</taxon>
        <taxon>Spermatophyta</taxon>
        <taxon>Magnoliopsida</taxon>
        <taxon>eudicotyledons</taxon>
        <taxon>Gunneridae</taxon>
        <taxon>Pentapetalae</taxon>
        <taxon>rosids</taxon>
        <taxon>fabids</taxon>
        <taxon>Rosales</taxon>
        <taxon>Moraceae</taxon>
        <taxon>Moreae</taxon>
        <taxon>Morus</taxon>
    </lineage>
</organism>
<proteinExistence type="inferred from homology"/>
<evidence type="ECO:0000313" key="12">
    <source>
        <dbReference type="EMBL" id="EXC22150.1"/>
    </source>
</evidence>
<protein>
    <recommendedName>
        <fullName evidence="11">GPI mannosyltransferase 2</fullName>
        <ecNumber evidence="11">2.4.1.-</ecNumber>
    </recommendedName>
</protein>
<dbReference type="GO" id="GO:0004376">
    <property type="term" value="F:GPI mannosyltransferase activity"/>
    <property type="evidence" value="ECO:0007669"/>
    <property type="project" value="InterPro"/>
</dbReference>
<dbReference type="GO" id="GO:0005789">
    <property type="term" value="C:endoplasmic reticulum membrane"/>
    <property type="evidence" value="ECO:0007669"/>
    <property type="project" value="UniProtKB-SubCell"/>
</dbReference>
<evidence type="ECO:0000256" key="1">
    <source>
        <dbReference type="ARBA" id="ARBA00004477"/>
    </source>
</evidence>
<dbReference type="GO" id="GO:0006506">
    <property type="term" value="P:GPI anchor biosynthetic process"/>
    <property type="evidence" value="ECO:0007669"/>
    <property type="project" value="UniProtKB-UniPathway"/>
</dbReference>
<accession>W9SRD4</accession>
<comment type="similarity">
    <text evidence="3 11">Belongs to the PIGV family.</text>
</comment>
<keyword evidence="9" id="KW-1133">Transmembrane helix</keyword>
<keyword evidence="4 11" id="KW-0337">GPI-anchor biosynthesis</keyword>
<evidence type="ECO:0000256" key="2">
    <source>
        <dbReference type="ARBA" id="ARBA00004687"/>
    </source>
</evidence>
<evidence type="ECO:0000256" key="9">
    <source>
        <dbReference type="ARBA" id="ARBA00022989"/>
    </source>
</evidence>
<evidence type="ECO:0000256" key="11">
    <source>
        <dbReference type="RuleBase" id="RU363112"/>
    </source>
</evidence>
<evidence type="ECO:0000256" key="6">
    <source>
        <dbReference type="ARBA" id="ARBA00022679"/>
    </source>
</evidence>
<dbReference type="AlphaFoldDB" id="W9SRD4"/>
<name>W9SRD4_9ROSA</name>
<dbReference type="EMBL" id="KE345966">
    <property type="protein sequence ID" value="EXC22150.1"/>
    <property type="molecule type" value="Genomic_DNA"/>
</dbReference>
<reference evidence="13" key="1">
    <citation type="submission" date="2013-01" db="EMBL/GenBank/DDBJ databases">
        <title>Draft Genome Sequence of a Mulberry Tree, Morus notabilis C.K. Schneid.</title>
        <authorList>
            <person name="He N."/>
            <person name="Zhao S."/>
        </authorList>
    </citation>
    <scope>NUCLEOTIDE SEQUENCE</scope>
</reference>
<evidence type="ECO:0000256" key="3">
    <source>
        <dbReference type="ARBA" id="ARBA00008698"/>
    </source>
</evidence>
<keyword evidence="13" id="KW-1185">Reference proteome</keyword>
<gene>
    <name evidence="12" type="ORF">L484_016216</name>
</gene>
<dbReference type="Proteomes" id="UP000030645">
    <property type="component" value="Unassembled WGS sequence"/>
</dbReference>
<keyword evidence="6 11" id="KW-0808">Transferase</keyword>
<dbReference type="EC" id="2.4.1.-" evidence="11"/>
<dbReference type="PANTHER" id="PTHR12468">
    <property type="entry name" value="GPI MANNOSYLTRANSFERASE 2"/>
    <property type="match status" value="1"/>
</dbReference>
<comment type="function">
    <text evidence="11">Mannosyltransferase involved in glycosylphosphatidylinositol-anchor biosynthesis.</text>
</comment>
<evidence type="ECO:0000256" key="8">
    <source>
        <dbReference type="ARBA" id="ARBA00022824"/>
    </source>
</evidence>
<comment type="subcellular location">
    <subcellularLocation>
        <location evidence="1 11">Endoplasmic reticulum membrane</location>
        <topology evidence="1 11">Multi-pass membrane protein</topology>
    </subcellularLocation>
</comment>
<comment type="pathway">
    <text evidence="2 11">Glycolipid biosynthesis; glycosylphosphatidylinositol-anchor biosynthesis.</text>
</comment>
<sequence>MADFCFSFCSIGSSYRAKSCFGTIRYSESLYALFSIGGLYHLISGRNNIVVLWFALSGFARSNGVINAVRVWVDVAKKPDAVLWRPTSEMRTIEEALSSNMTWPADKILKGLNGGSFSIIDHCFEDGSLSYRLNSGDDFFVRAFSPDGLFTSQFHLAFCQDGLFPSDLSLSSQVAVTT</sequence>
<dbReference type="GO" id="GO:0000009">
    <property type="term" value="F:alpha-1,6-mannosyltransferase activity"/>
    <property type="evidence" value="ECO:0007669"/>
    <property type="project" value="InterPro"/>
</dbReference>
<dbReference type="STRING" id="981085.W9SRD4"/>
<dbReference type="Pfam" id="PF04188">
    <property type="entry name" value="Mannosyl_trans2"/>
    <property type="match status" value="1"/>
</dbReference>
<evidence type="ECO:0000256" key="10">
    <source>
        <dbReference type="ARBA" id="ARBA00023136"/>
    </source>
</evidence>
<evidence type="ECO:0000313" key="13">
    <source>
        <dbReference type="Proteomes" id="UP000030645"/>
    </source>
</evidence>
<dbReference type="UniPathway" id="UPA00196"/>
<evidence type="ECO:0000256" key="4">
    <source>
        <dbReference type="ARBA" id="ARBA00022502"/>
    </source>
</evidence>
<keyword evidence="7" id="KW-0812">Transmembrane</keyword>
<keyword evidence="5 11" id="KW-0328">Glycosyltransferase</keyword>
<evidence type="ECO:0000256" key="5">
    <source>
        <dbReference type="ARBA" id="ARBA00022676"/>
    </source>
</evidence>